<feature type="compositionally biased region" description="Low complexity" evidence="1">
    <location>
        <begin position="1522"/>
        <end position="1532"/>
    </location>
</feature>
<feature type="compositionally biased region" description="Polar residues" evidence="1">
    <location>
        <begin position="1228"/>
        <end position="1238"/>
    </location>
</feature>
<feature type="compositionally biased region" description="Low complexity" evidence="1">
    <location>
        <begin position="1282"/>
        <end position="1294"/>
    </location>
</feature>
<name>A0A836H940_9TRYP</name>
<feature type="compositionally biased region" description="Low complexity" evidence="1">
    <location>
        <begin position="30"/>
        <end position="40"/>
    </location>
</feature>
<feature type="compositionally biased region" description="Low complexity" evidence="1">
    <location>
        <begin position="2220"/>
        <end position="2233"/>
    </location>
</feature>
<feature type="compositionally biased region" description="Basic and acidic residues" evidence="1">
    <location>
        <begin position="826"/>
        <end position="849"/>
    </location>
</feature>
<dbReference type="EMBL" id="JAFEUZ010000005">
    <property type="protein sequence ID" value="KAG5487074.1"/>
    <property type="molecule type" value="Genomic_DNA"/>
</dbReference>
<feature type="compositionally biased region" description="Low complexity" evidence="1">
    <location>
        <begin position="177"/>
        <end position="188"/>
    </location>
</feature>
<organism evidence="2 3">
    <name type="scientific">Leishmania martiniquensis</name>
    <dbReference type="NCBI Taxonomy" id="1580590"/>
    <lineage>
        <taxon>Eukaryota</taxon>
        <taxon>Discoba</taxon>
        <taxon>Euglenozoa</taxon>
        <taxon>Kinetoplastea</taxon>
        <taxon>Metakinetoplastina</taxon>
        <taxon>Trypanosomatida</taxon>
        <taxon>Trypanosomatidae</taxon>
        <taxon>Leishmaniinae</taxon>
        <taxon>Leishmania</taxon>
    </lineage>
</organism>
<feature type="region of interest" description="Disordered" evidence="1">
    <location>
        <begin position="935"/>
        <end position="956"/>
    </location>
</feature>
<feature type="compositionally biased region" description="Basic and acidic residues" evidence="1">
    <location>
        <begin position="1242"/>
        <end position="1261"/>
    </location>
</feature>
<feature type="region of interest" description="Disordered" evidence="1">
    <location>
        <begin position="2020"/>
        <end position="2108"/>
    </location>
</feature>
<feature type="compositionally biased region" description="Low complexity" evidence="1">
    <location>
        <begin position="615"/>
        <end position="627"/>
    </location>
</feature>
<feature type="region of interest" description="Disordered" evidence="1">
    <location>
        <begin position="1040"/>
        <end position="1069"/>
    </location>
</feature>
<dbReference type="SMR" id="A0A836H940"/>
<feature type="compositionally biased region" description="Low complexity" evidence="1">
    <location>
        <begin position="2048"/>
        <end position="2063"/>
    </location>
</feature>
<feature type="region of interest" description="Disordered" evidence="1">
    <location>
        <begin position="1109"/>
        <end position="1215"/>
    </location>
</feature>
<feature type="region of interest" description="Disordered" evidence="1">
    <location>
        <begin position="2271"/>
        <end position="2380"/>
    </location>
</feature>
<feature type="region of interest" description="Disordered" evidence="1">
    <location>
        <begin position="1887"/>
        <end position="1980"/>
    </location>
</feature>
<feature type="compositionally biased region" description="Basic and acidic residues" evidence="1">
    <location>
        <begin position="2578"/>
        <end position="2588"/>
    </location>
</feature>
<evidence type="ECO:0000256" key="1">
    <source>
        <dbReference type="SAM" id="MobiDB-lite"/>
    </source>
</evidence>
<feature type="region of interest" description="Disordered" evidence="1">
    <location>
        <begin position="1"/>
        <end position="242"/>
    </location>
</feature>
<feature type="region of interest" description="Disordered" evidence="1">
    <location>
        <begin position="1228"/>
        <end position="1261"/>
    </location>
</feature>
<feature type="region of interest" description="Disordered" evidence="1">
    <location>
        <begin position="1659"/>
        <end position="1687"/>
    </location>
</feature>
<feature type="compositionally biased region" description="Basic and acidic residues" evidence="1">
    <location>
        <begin position="485"/>
        <end position="496"/>
    </location>
</feature>
<gene>
    <name evidence="2" type="ORF">LSCM1_07744</name>
</gene>
<evidence type="ECO:0000313" key="3">
    <source>
        <dbReference type="Proteomes" id="UP000673552"/>
    </source>
</evidence>
<feature type="compositionally biased region" description="Pro residues" evidence="1">
    <location>
        <begin position="227"/>
        <end position="237"/>
    </location>
</feature>
<feature type="compositionally biased region" description="Basic and acidic residues" evidence="1">
    <location>
        <begin position="2339"/>
        <end position="2349"/>
    </location>
</feature>
<dbReference type="Proteomes" id="UP000673552">
    <property type="component" value="Unassembled WGS sequence"/>
</dbReference>
<dbReference type="RefSeq" id="XP_067181308.1">
    <property type="nucleotide sequence ID" value="XM_067325103.1"/>
</dbReference>
<feature type="compositionally biased region" description="Low complexity" evidence="1">
    <location>
        <begin position="1721"/>
        <end position="1739"/>
    </location>
</feature>
<feature type="compositionally biased region" description="Basic and acidic residues" evidence="1">
    <location>
        <begin position="2139"/>
        <end position="2155"/>
    </location>
</feature>
<feature type="region of interest" description="Disordered" evidence="1">
    <location>
        <begin position="2123"/>
        <end position="2206"/>
    </location>
</feature>
<feature type="region of interest" description="Disordered" evidence="1">
    <location>
        <begin position="592"/>
        <end position="627"/>
    </location>
</feature>
<feature type="region of interest" description="Disordered" evidence="1">
    <location>
        <begin position="656"/>
        <end position="698"/>
    </location>
</feature>
<feature type="region of interest" description="Disordered" evidence="1">
    <location>
        <begin position="464"/>
        <end position="525"/>
    </location>
</feature>
<dbReference type="KEGG" id="lmat:92517615"/>
<feature type="compositionally biased region" description="Basic and acidic residues" evidence="1">
    <location>
        <begin position="1954"/>
        <end position="1965"/>
    </location>
</feature>
<feature type="region of interest" description="Disordered" evidence="1">
    <location>
        <begin position="778"/>
        <end position="905"/>
    </location>
</feature>
<accession>A0A836H940</accession>
<feature type="compositionally biased region" description="Basic and acidic residues" evidence="1">
    <location>
        <begin position="935"/>
        <end position="946"/>
    </location>
</feature>
<reference evidence="3" key="1">
    <citation type="journal article" date="2021" name="Microbiol. Resour. Announc.">
        <title>LGAAP: Leishmaniinae Genome Assembly and Annotation Pipeline.</title>
        <authorList>
            <person name="Almutairi H."/>
            <person name="Urbaniak M.D."/>
            <person name="Bates M.D."/>
            <person name="Jariyapan N."/>
            <person name="Kwakye-Nuako G."/>
            <person name="Thomaz-Soccol V."/>
            <person name="Al-Salem W.S."/>
            <person name="Dillon R.J."/>
            <person name="Bates P.A."/>
            <person name="Gatherer D."/>
        </authorList>
    </citation>
    <scope>NUCLEOTIDE SEQUENCE [LARGE SCALE GENOMIC DNA]</scope>
</reference>
<reference evidence="3" key="2">
    <citation type="journal article" date="2021" name="Sci. Data">
        <title>Chromosome-scale genome sequencing, assembly and annotation of six genomes from subfamily Leishmaniinae.</title>
        <authorList>
            <person name="Almutairi H."/>
            <person name="Urbaniak M.D."/>
            <person name="Bates M.D."/>
            <person name="Jariyapan N."/>
            <person name="Kwakye-Nuako G."/>
            <person name="Thomaz Soccol V."/>
            <person name="Al-Salem W.S."/>
            <person name="Dillon R.J."/>
            <person name="Bates P.A."/>
            <person name="Gatherer D."/>
        </authorList>
    </citation>
    <scope>NUCLEOTIDE SEQUENCE [LARGE SCALE GENOMIC DNA]</scope>
</reference>
<feature type="region of interest" description="Disordered" evidence="1">
    <location>
        <begin position="2220"/>
        <end position="2242"/>
    </location>
</feature>
<feature type="compositionally biased region" description="Polar residues" evidence="1">
    <location>
        <begin position="1055"/>
        <end position="1069"/>
    </location>
</feature>
<feature type="region of interest" description="Disordered" evidence="1">
    <location>
        <begin position="2412"/>
        <end position="2495"/>
    </location>
</feature>
<dbReference type="GeneID" id="92517615"/>
<keyword evidence="3" id="KW-1185">Reference proteome</keyword>
<feature type="compositionally biased region" description="Polar residues" evidence="1">
    <location>
        <begin position="1662"/>
        <end position="1673"/>
    </location>
</feature>
<feature type="compositionally biased region" description="Low complexity" evidence="1">
    <location>
        <begin position="1175"/>
        <end position="1201"/>
    </location>
</feature>
<feature type="compositionally biased region" description="Polar residues" evidence="1">
    <location>
        <begin position="2271"/>
        <end position="2280"/>
    </location>
</feature>
<feature type="region of interest" description="Disordered" evidence="1">
    <location>
        <begin position="1798"/>
        <end position="1826"/>
    </location>
</feature>
<feature type="region of interest" description="Disordered" evidence="1">
    <location>
        <begin position="379"/>
        <end position="408"/>
    </location>
</feature>
<feature type="compositionally biased region" description="Low complexity" evidence="1">
    <location>
        <begin position="666"/>
        <end position="681"/>
    </location>
</feature>
<dbReference type="OrthoDB" id="267965at2759"/>
<feature type="compositionally biased region" description="Low complexity" evidence="1">
    <location>
        <begin position="1804"/>
        <end position="1818"/>
    </location>
</feature>
<feature type="compositionally biased region" description="Basic residues" evidence="1">
    <location>
        <begin position="2310"/>
        <end position="2322"/>
    </location>
</feature>
<feature type="region of interest" description="Disordered" evidence="1">
    <location>
        <begin position="736"/>
        <end position="758"/>
    </location>
</feature>
<protein>
    <submittedName>
        <fullName evidence="2">Uncharacterized protein</fullName>
    </submittedName>
</protein>
<feature type="region of interest" description="Disordered" evidence="1">
    <location>
        <begin position="1508"/>
        <end position="1532"/>
    </location>
</feature>
<feature type="compositionally biased region" description="Basic and acidic residues" evidence="1">
    <location>
        <begin position="884"/>
        <end position="893"/>
    </location>
</feature>
<feature type="compositionally biased region" description="Low complexity" evidence="1">
    <location>
        <begin position="799"/>
        <end position="816"/>
    </location>
</feature>
<feature type="region of interest" description="Disordered" evidence="1">
    <location>
        <begin position="1709"/>
        <end position="1777"/>
    </location>
</feature>
<feature type="region of interest" description="Disordered" evidence="1">
    <location>
        <begin position="2553"/>
        <end position="2625"/>
    </location>
</feature>
<feature type="region of interest" description="Disordered" evidence="1">
    <location>
        <begin position="1281"/>
        <end position="1335"/>
    </location>
</feature>
<feature type="compositionally biased region" description="Low complexity" evidence="1">
    <location>
        <begin position="2453"/>
        <end position="2477"/>
    </location>
</feature>
<feature type="compositionally biased region" description="Low complexity" evidence="1">
    <location>
        <begin position="736"/>
        <end position="745"/>
    </location>
</feature>
<comment type="caution">
    <text evidence="2">The sequence shown here is derived from an EMBL/GenBank/DDBJ whole genome shotgun (WGS) entry which is preliminary data.</text>
</comment>
<proteinExistence type="predicted"/>
<feature type="region of interest" description="Disordered" evidence="1">
    <location>
        <begin position="545"/>
        <end position="575"/>
    </location>
</feature>
<feature type="compositionally biased region" description="Polar residues" evidence="1">
    <location>
        <begin position="8"/>
        <end position="17"/>
    </location>
</feature>
<evidence type="ECO:0000313" key="2">
    <source>
        <dbReference type="EMBL" id="KAG5487074.1"/>
    </source>
</evidence>
<sequence>MEDDAEGSTASIQFSIASSNLSGRGGGSGTMSASNNSNGSGRAGGGDVPRPMPTRGPKPMWALLSASQQPPLQAIHLREVPNKTPSHRSPSSEEVKTAFMQAVRRLDLEGQQLCRSGSPDSYSHDDGSDSSCGRASLRRRREKAVAGGVAHDGTRTPPSRQLRLPQTKRTPQQPRLSAAEPTASTTSSGIHFTLARSCDTDEENKMAAAAADAAPPSRTKAAQQVVLPPPPPPPPPLLAVGPFKAPPAGTALPVVRPSEKLAPKKLLVKVVTGVASVSGGPRQLVARQTPPPPATPGTTSTLSTAAVGGATPCTVSPTNPECFTLPFVDLPHQRLLSATVQSEEDPAYCTVSEMTVANAMSVRGNASLRVSNLSNDVLKSGGAVGGGPHSSSARPSVPPTAAGRRGQSLSLSVDACNAPAALSTPREVVASAAAPSYKALDLRTQPLSTVAQWTPLNGMVDDTASGAVRRCSPPPPPPPLLQRHAGHERGVGEERTLMPGSPLLPRGAQAGGESAPQEHSRPSSILKSLRTKTICGDCTASVAAKSGAATDGAAGSLESRTSLRSSGSRRSTLSSLASGLSRISSILKRRFSRPAQGSAAHETPQPFRPSPSSVQQQEQHLTPQQEEITSTAAAVAAAAQRLTSGYAREAADISVSPSSAGVLPSPQQQQQQPAAAPVAVPETAATSQPVSAPRMAATSASDASAELLAYKGKDGTSHRGTEAAALSIAQAAAATPAAPVGSASSGAGGETCRRKKDDAECLDRRRRRQQHCRRCAGIREAAPSSSSEGGVGDRRRSCSCDSSTDGTNASSSASAPRAKRAHRRCKEGERWCRRQGREQGKEVAGDVPKRRQAGSPSEVPPLESQFSDGAASSDGQRNHNSSRRGRDDNRRDLVAGGTTVPATKARQGLYSHALCGDGDSSRSLHRSYEGARRDALLHDSPGRGDSGDVVPQPPTPSAAVLAARRREMHSRSRFLSSVNHFAISWRARQEERHRQEQLLRRDGQTRLAQLRLRDAERKSRSEEAAVAAAVSAAASRTASLLRSPARAQRSAAEAHQTSTTAHSPRQVTPSRLEQYEAALARDLIVLNSILEKRRRRELWAEASPEAAAAAATAEAEATPPPRPSRATRRCARSSPRLTAGPPPSRVGDPAAAVASAETRMKESYGNSAHVTPRYSGRSSSSPAPREAAAPAKSTAAPSSGARTAAEVREPLQQPPTAASTLHLASNATGTVAQAQRPSTADIKMDDADASPHRSDSVRRSGDAAHFAISALQRRYEQLLQDAAAQTASQPPASTESNSGGTSRYEMFIKARSRRNRSGHGHLCPRQHFSQEHNEERPHFRAALAPSERWRRFVPTPTGVTDLMEAGLARCAAALRAEYYESCQSQRPQQQQEPSKAIDWGFLPPAAHEAGANTVSIAHVTASYAQALRPSCAGCRPQQLDEYITLALLSMMHWDADERGGTAAAVATGEMTSAGESQPKSVAASTLVQRRPRADLYAAPQCAGHHSVLRGKGRRRPACADGSIAPSSPAAPHSLSSGAFLSSALSDSAQPLRPFTPTPTAIYNALRARLMRRESRARRECASTEREARYALQRLYILETILVLRVACEAVERHEREASAQWHEPPLPQQSTIAENRPYHLSDVAAVSYSSLVRSHHEPVTPALSTSRGIQVTATAPDHGGGSEKSDSAVLSDRWVGLPAISAASSLACEEGRGMPSPASLSAANSKKSWRSSSGVVRSGPPSPIAEDSPPGQRILSCSRSPSPAVAMDADLSDGPRGGSMTAVGSLLCLASAEATPLSSAQRGGRCSRSLLSTTRSGSDANVEEGSGTVGALTKVTAPVPREQSAAGVATMAQRVAASSSSSKSSLRAATSPAAAALASVAEEDATQSLSAAVPEGTTATADAVGEEEKDAGGSVNAGDAAAAPSLPMSPVGVMTEEAEEDNDSSTAPTQEAIRGGDDGVRRDPEAGAQRATVAQGEDNGAASQGADVAAARVPMCNAAVLGTHKISPLPSLPVVSVRPPPPSVVAMDADGEAEQGASHSGDADPAESRSSSSSSSWKLSSLLNGDSHGGGGPQPSDSGAGGADDAHVAVASGSPTAAVPDTAAQPSADKSTYLLSPVLDALAKAPSAPTQAAEARPLSIDRGEHIADSSPRSDAKWVASSPPGTESDAPNSGVAGSPSSAAKHTDSTPRSSPPPAPPSSLAYSSAASWQPLEAQVAEEVGAGAGTAAESGRAVNAAHSSGDAGATSLEAMAYGALQRPLTPADAAVCTANTPATASTPKSETEGPVGAEDGSGQTPIDSPTHQRERQRMRTAASHSRRRVRFSFPVGGVSGDDGMVDASKRKREEGQDSLRSASGLRSMLPRDLEDASSAAADGDERVVSRTDLVAADLLERLTALDALLLHSFPNYFTTGTEEDGLPGVVMRRHGHPTLVSPRSPQPSAPEPALQPSKRTAPAAEGRGAAPSSAAAAAASSPRGAYTAPLHGHLTPPRLPPESLASKLRRKYGLSQPQRQCRASEKMMASGTPSAWASLADTPGVRTSVPIGTDVMGRASVNASPCTRQPLRDELYEQRTSTSLGERFRVFTREEADASAPALSVKPLDTVHEQPASARSPCGMQGAPFRDSE</sequence>
<feature type="compositionally biased region" description="Basic residues" evidence="1">
    <location>
        <begin position="1310"/>
        <end position="1324"/>
    </location>
</feature>